<dbReference type="EMBL" id="ACOP02000021">
    <property type="protein sequence ID" value="EEU97513.1"/>
    <property type="molecule type" value="Genomic_DNA"/>
</dbReference>
<evidence type="ECO:0000313" key="2">
    <source>
        <dbReference type="Proteomes" id="UP000004619"/>
    </source>
</evidence>
<dbReference type="AlphaFoldDB" id="C7H3S9"/>
<comment type="caution">
    <text evidence="1">The sequence shown here is derived from an EMBL/GenBank/DDBJ whole genome shotgun (WGS) entry which is preliminary data.</text>
</comment>
<dbReference type="HOGENOM" id="CLU_3043582_0_0_9"/>
<gene>
    <name evidence="1" type="ORF">FAEPRAA2165_00941</name>
</gene>
<proteinExistence type="predicted"/>
<organism evidence="1 2">
    <name type="scientific">Faecalibacterium duncaniae (strain DSM 17677 / JCM 31915 / A2-165)</name>
    <name type="common">Faecalibacterium prausnitzii</name>
    <dbReference type="NCBI Taxonomy" id="411483"/>
    <lineage>
        <taxon>Bacteria</taxon>
        <taxon>Bacillati</taxon>
        <taxon>Bacillota</taxon>
        <taxon>Clostridia</taxon>
        <taxon>Eubacteriales</taxon>
        <taxon>Oscillospiraceae</taxon>
        <taxon>Faecalibacterium</taxon>
    </lineage>
</organism>
<evidence type="ECO:0000313" key="1">
    <source>
        <dbReference type="EMBL" id="EEU97513.1"/>
    </source>
</evidence>
<sequence length="54" mass="6181">MGLFASQGGTFSLNFTVLLVFWPKVWYCKRIVLLKGGYTQMGWNGCIFFKKGQI</sequence>
<reference evidence="1" key="1">
    <citation type="submission" date="2009-08" db="EMBL/GenBank/DDBJ databases">
        <authorList>
            <person name="Weinstock G."/>
            <person name="Sodergren E."/>
            <person name="Clifton S."/>
            <person name="Fulton L."/>
            <person name="Fulton B."/>
            <person name="Courtney L."/>
            <person name="Fronick C."/>
            <person name="Harrison M."/>
            <person name="Strong C."/>
            <person name="Farmer C."/>
            <person name="Delahaunty K."/>
            <person name="Markovic C."/>
            <person name="Hall O."/>
            <person name="Minx P."/>
            <person name="Tomlinson C."/>
            <person name="Mitreva M."/>
            <person name="Nelson J."/>
            <person name="Hou S."/>
            <person name="Wollam A."/>
            <person name="Pepin K.H."/>
            <person name="Johnson M."/>
            <person name="Bhonagiri V."/>
            <person name="Nash W.E."/>
            <person name="Warren W."/>
            <person name="Chinwalla A."/>
            <person name="Mardis E.R."/>
            <person name="Wilson R.K."/>
        </authorList>
    </citation>
    <scope>NUCLEOTIDE SEQUENCE [LARGE SCALE GENOMIC DNA]</scope>
    <source>
        <strain evidence="1">A2-165</strain>
    </source>
</reference>
<accession>C7H3S9</accession>
<keyword evidence="2" id="KW-1185">Reference proteome</keyword>
<protein>
    <submittedName>
        <fullName evidence="1">Uncharacterized protein</fullName>
    </submittedName>
</protein>
<name>C7H3S9_FAED2</name>
<dbReference type="Proteomes" id="UP000004619">
    <property type="component" value="Unassembled WGS sequence"/>
</dbReference>